<dbReference type="RefSeq" id="WP_344029179.1">
    <property type="nucleotide sequence ID" value="NZ_BAAABX010000056.1"/>
</dbReference>
<evidence type="ECO:0000313" key="1">
    <source>
        <dbReference type="EMBL" id="GAA0424598.1"/>
    </source>
</evidence>
<dbReference type="EMBL" id="BAAABX010000056">
    <property type="protein sequence ID" value="GAA0424598.1"/>
    <property type="molecule type" value="Genomic_DNA"/>
</dbReference>
<keyword evidence="2" id="KW-1185">Reference proteome</keyword>
<evidence type="ECO:0000313" key="2">
    <source>
        <dbReference type="Proteomes" id="UP001500879"/>
    </source>
</evidence>
<dbReference type="Proteomes" id="UP001500879">
    <property type="component" value="Unassembled WGS sequence"/>
</dbReference>
<comment type="caution">
    <text evidence="1">The sequence shown here is derived from an EMBL/GenBank/DDBJ whole genome shotgun (WGS) entry which is preliminary data.</text>
</comment>
<accession>A0ABP3IT87</accession>
<organism evidence="1 2">
    <name type="scientific">Streptomyces luteireticuli</name>
    <dbReference type="NCBI Taxonomy" id="173858"/>
    <lineage>
        <taxon>Bacteria</taxon>
        <taxon>Bacillati</taxon>
        <taxon>Actinomycetota</taxon>
        <taxon>Actinomycetes</taxon>
        <taxon>Kitasatosporales</taxon>
        <taxon>Streptomycetaceae</taxon>
        <taxon>Streptomyces</taxon>
    </lineage>
</organism>
<sequence length="43" mass="4660">MLVAEVGETRPDILDTALEPFGTDLERYPADQVREAVEAAITG</sequence>
<name>A0ABP3IT87_9ACTN</name>
<proteinExistence type="predicted"/>
<reference evidence="2" key="1">
    <citation type="journal article" date="2019" name="Int. J. Syst. Evol. Microbiol.">
        <title>The Global Catalogue of Microorganisms (GCM) 10K type strain sequencing project: providing services to taxonomists for standard genome sequencing and annotation.</title>
        <authorList>
            <consortium name="The Broad Institute Genomics Platform"/>
            <consortium name="The Broad Institute Genome Sequencing Center for Infectious Disease"/>
            <person name="Wu L."/>
            <person name="Ma J."/>
        </authorList>
    </citation>
    <scope>NUCLEOTIDE SEQUENCE [LARGE SCALE GENOMIC DNA]</scope>
    <source>
        <strain evidence="2">JCM 4788</strain>
    </source>
</reference>
<protein>
    <submittedName>
        <fullName evidence="1">Uncharacterized protein</fullName>
    </submittedName>
</protein>
<gene>
    <name evidence="1" type="ORF">GCM10010357_52630</name>
</gene>